<evidence type="ECO:0000256" key="2">
    <source>
        <dbReference type="ARBA" id="ARBA00022729"/>
    </source>
</evidence>
<evidence type="ECO:0000256" key="3">
    <source>
        <dbReference type="ARBA" id="ARBA00022737"/>
    </source>
</evidence>
<dbReference type="FunFam" id="2.10.25.10:FF:000653">
    <property type="entry name" value="Putative Fibrillin-1"/>
    <property type="match status" value="1"/>
</dbReference>
<dbReference type="CDD" id="cd00054">
    <property type="entry name" value="EGF_CA"/>
    <property type="match status" value="1"/>
</dbReference>
<dbReference type="PANTHER" id="PTHR24050">
    <property type="entry name" value="PA14 DOMAIN-CONTAINING PROTEIN"/>
    <property type="match status" value="1"/>
</dbReference>
<protein>
    <submittedName>
        <fullName evidence="8">Ndg</fullName>
    </submittedName>
</protein>
<dbReference type="InterPro" id="IPR052235">
    <property type="entry name" value="Nephronectin_domain"/>
</dbReference>
<dbReference type="InterPro" id="IPR001881">
    <property type="entry name" value="EGF-like_Ca-bd_dom"/>
</dbReference>
<gene>
    <name evidence="8" type="ORF">EB796_024736</name>
</gene>
<accession>A0A7J7ITR1</accession>
<keyword evidence="4" id="KW-1015">Disulfide bond</keyword>
<evidence type="ECO:0000256" key="1">
    <source>
        <dbReference type="ARBA" id="ARBA00022536"/>
    </source>
</evidence>
<name>A0A7J7ITR1_BUGNE</name>
<dbReference type="AlphaFoldDB" id="A0A7J7ITR1"/>
<feature type="compositionally biased region" description="Low complexity" evidence="6">
    <location>
        <begin position="82"/>
        <end position="109"/>
    </location>
</feature>
<feature type="compositionally biased region" description="Low complexity" evidence="6">
    <location>
        <begin position="55"/>
        <end position="66"/>
    </location>
</feature>
<dbReference type="EMBL" id="VXIV02003447">
    <property type="protein sequence ID" value="KAF6016957.1"/>
    <property type="molecule type" value="Genomic_DNA"/>
</dbReference>
<dbReference type="InterPro" id="IPR018097">
    <property type="entry name" value="EGF_Ca-bd_CS"/>
</dbReference>
<dbReference type="PROSITE" id="PS01187">
    <property type="entry name" value="EGF_CA"/>
    <property type="match status" value="1"/>
</dbReference>
<keyword evidence="9" id="KW-1185">Reference proteome</keyword>
<keyword evidence="1 5" id="KW-0245">EGF-like domain</keyword>
<evidence type="ECO:0000256" key="6">
    <source>
        <dbReference type="SAM" id="MobiDB-lite"/>
    </source>
</evidence>
<dbReference type="Proteomes" id="UP000593567">
    <property type="component" value="Unassembled WGS sequence"/>
</dbReference>
<dbReference type="InterPro" id="IPR000742">
    <property type="entry name" value="EGF"/>
</dbReference>
<proteinExistence type="predicted"/>
<dbReference type="InterPro" id="IPR024731">
    <property type="entry name" value="NELL2-like_EGF"/>
</dbReference>
<feature type="domain" description="EGF-like" evidence="7">
    <location>
        <begin position="9"/>
        <end position="49"/>
    </location>
</feature>
<feature type="region of interest" description="Disordered" evidence="6">
    <location>
        <begin position="55"/>
        <end position="125"/>
    </location>
</feature>
<dbReference type="Gene3D" id="2.10.25.10">
    <property type="entry name" value="Laminin"/>
    <property type="match status" value="1"/>
</dbReference>
<dbReference type="SMART" id="SM00179">
    <property type="entry name" value="EGF_CA"/>
    <property type="match status" value="1"/>
</dbReference>
<dbReference type="PROSITE" id="PS00010">
    <property type="entry name" value="ASX_HYDROXYL"/>
    <property type="match status" value="1"/>
</dbReference>
<dbReference type="PROSITE" id="PS01186">
    <property type="entry name" value="EGF_2"/>
    <property type="match status" value="1"/>
</dbReference>
<sequence>MQTLCTNVDINECTEQTDNCATNAECINTDGSFHCKCKDGYTGDGVICTAPATTTQAHKTTQAPATSTQVPATTTKAPVNITQAPKTTKAPVTTTQAPATTTQAPVEATKTPSTKDDFLSNINPY</sequence>
<evidence type="ECO:0000313" key="9">
    <source>
        <dbReference type="Proteomes" id="UP000593567"/>
    </source>
</evidence>
<dbReference type="Pfam" id="PF12947">
    <property type="entry name" value="EGF_3"/>
    <property type="match status" value="1"/>
</dbReference>
<evidence type="ECO:0000256" key="4">
    <source>
        <dbReference type="ARBA" id="ARBA00023157"/>
    </source>
</evidence>
<keyword evidence="2" id="KW-0732">Signal</keyword>
<reference evidence="8" key="1">
    <citation type="submission" date="2020-06" db="EMBL/GenBank/DDBJ databases">
        <title>Draft genome of Bugula neritina, a colonial animal packing powerful symbionts and potential medicines.</title>
        <authorList>
            <person name="Rayko M."/>
        </authorList>
    </citation>
    <scope>NUCLEOTIDE SEQUENCE [LARGE SCALE GENOMIC DNA]</scope>
    <source>
        <strain evidence="8">Kwan_BN1</strain>
    </source>
</reference>
<dbReference type="GO" id="GO:0005509">
    <property type="term" value="F:calcium ion binding"/>
    <property type="evidence" value="ECO:0007669"/>
    <property type="project" value="InterPro"/>
</dbReference>
<keyword evidence="3" id="KW-0677">Repeat</keyword>
<dbReference type="PANTHER" id="PTHR24050:SF28">
    <property type="entry name" value="UROMODULIN-LIKE"/>
    <property type="match status" value="1"/>
</dbReference>
<feature type="compositionally biased region" description="Polar residues" evidence="6">
    <location>
        <begin position="67"/>
        <end position="81"/>
    </location>
</feature>
<comment type="caution">
    <text evidence="5">Lacks conserved residue(s) required for the propagation of feature annotation.</text>
</comment>
<evidence type="ECO:0000259" key="7">
    <source>
        <dbReference type="PROSITE" id="PS50026"/>
    </source>
</evidence>
<dbReference type="PROSITE" id="PS50026">
    <property type="entry name" value="EGF_3"/>
    <property type="match status" value="1"/>
</dbReference>
<comment type="caution">
    <text evidence="8">The sequence shown here is derived from an EMBL/GenBank/DDBJ whole genome shotgun (WGS) entry which is preliminary data.</text>
</comment>
<dbReference type="SMART" id="SM00181">
    <property type="entry name" value="EGF"/>
    <property type="match status" value="1"/>
</dbReference>
<dbReference type="InterPro" id="IPR000152">
    <property type="entry name" value="EGF-type_Asp/Asn_hydroxyl_site"/>
</dbReference>
<evidence type="ECO:0000313" key="8">
    <source>
        <dbReference type="EMBL" id="KAF6016957.1"/>
    </source>
</evidence>
<evidence type="ECO:0000256" key="5">
    <source>
        <dbReference type="PROSITE-ProRule" id="PRU00076"/>
    </source>
</evidence>
<dbReference type="SUPFAM" id="SSF57196">
    <property type="entry name" value="EGF/Laminin"/>
    <property type="match status" value="1"/>
</dbReference>
<organism evidence="8 9">
    <name type="scientific">Bugula neritina</name>
    <name type="common">Brown bryozoan</name>
    <name type="synonym">Sertularia neritina</name>
    <dbReference type="NCBI Taxonomy" id="10212"/>
    <lineage>
        <taxon>Eukaryota</taxon>
        <taxon>Metazoa</taxon>
        <taxon>Spiralia</taxon>
        <taxon>Lophotrochozoa</taxon>
        <taxon>Bryozoa</taxon>
        <taxon>Gymnolaemata</taxon>
        <taxon>Cheilostomatida</taxon>
        <taxon>Flustrina</taxon>
        <taxon>Buguloidea</taxon>
        <taxon>Bugulidae</taxon>
        <taxon>Bugula</taxon>
    </lineage>
</organism>
<dbReference type="OrthoDB" id="6161700at2759"/>